<organism evidence="1 2">
    <name type="scientific">Halochromatium salexigens</name>
    <name type="common">Chromatium salexigens</name>
    <dbReference type="NCBI Taxonomy" id="49447"/>
    <lineage>
        <taxon>Bacteria</taxon>
        <taxon>Pseudomonadati</taxon>
        <taxon>Pseudomonadota</taxon>
        <taxon>Gammaproteobacteria</taxon>
        <taxon>Chromatiales</taxon>
        <taxon>Chromatiaceae</taxon>
        <taxon>Halochromatium</taxon>
    </lineage>
</organism>
<name>A0AAJ0UIP6_HALSE</name>
<evidence type="ECO:0000313" key="2">
    <source>
        <dbReference type="Proteomes" id="UP001296967"/>
    </source>
</evidence>
<dbReference type="RefSeq" id="WP_201247058.1">
    <property type="nucleotide sequence ID" value="NZ_NHSF01000081.1"/>
</dbReference>
<dbReference type="SUPFAM" id="SSF69118">
    <property type="entry name" value="AhpD-like"/>
    <property type="match status" value="1"/>
</dbReference>
<keyword evidence="2" id="KW-1185">Reference proteome</keyword>
<dbReference type="PANTHER" id="PTHR35446">
    <property type="entry name" value="SI:CH211-175M2.5"/>
    <property type="match status" value="1"/>
</dbReference>
<dbReference type="AlphaFoldDB" id="A0AAJ0UIP6"/>
<dbReference type="Gene3D" id="1.20.1290.10">
    <property type="entry name" value="AhpD-like"/>
    <property type="match status" value="1"/>
</dbReference>
<sequence length="188" mass="20641">MQSRFPYHDTTSAPQDAVPALTDAERQFGMLPNLMRKMASAPALLKGYLAQGELFEQTSFSPAEQQVVLLSVSRENRCDYCMGAHSVLADMADVPKQVTDALRAGQPLPDPRLEALRRFTTAVVEARGWVDEAEVAAFQEAGYDAQQVLEVVLGVGMKTLSNYTNHIAGTELDAPFQHRAWQASDADQ</sequence>
<reference evidence="1" key="2">
    <citation type="journal article" date="2020" name="Microorganisms">
        <title>Osmotic Adaptation and Compatible Solute Biosynthesis of Phototrophic Bacteria as Revealed from Genome Analyses.</title>
        <authorList>
            <person name="Imhoff J.F."/>
            <person name="Rahn T."/>
            <person name="Kunzel S."/>
            <person name="Keller A."/>
            <person name="Neulinger S.C."/>
        </authorList>
    </citation>
    <scope>NUCLEOTIDE SEQUENCE</scope>
    <source>
        <strain evidence="1">DSM 4395</strain>
    </source>
</reference>
<dbReference type="Proteomes" id="UP001296967">
    <property type="component" value="Unassembled WGS sequence"/>
</dbReference>
<dbReference type="PANTHER" id="PTHR35446:SF3">
    <property type="entry name" value="CMD DOMAIN-CONTAINING PROTEIN"/>
    <property type="match status" value="1"/>
</dbReference>
<comment type="caution">
    <text evidence="1">The sequence shown here is derived from an EMBL/GenBank/DDBJ whole genome shotgun (WGS) entry which is preliminary data.</text>
</comment>
<proteinExistence type="predicted"/>
<reference evidence="1" key="1">
    <citation type="submission" date="2017-05" db="EMBL/GenBank/DDBJ databases">
        <authorList>
            <person name="Imhoff J.F."/>
            <person name="Rahn T."/>
            <person name="Kuenzel S."/>
            <person name="Neulinger S.C."/>
        </authorList>
    </citation>
    <scope>NUCLEOTIDE SEQUENCE</scope>
    <source>
        <strain evidence="1">DSM 4395</strain>
    </source>
</reference>
<dbReference type="InterPro" id="IPR029032">
    <property type="entry name" value="AhpD-like"/>
</dbReference>
<evidence type="ECO:0000313" key="1">
    <source>
        <dbReference type="EMBL" id="MBK5932215.1"/>
    </source>
</evidence>
<protein>
    <submittedName>
        <fullName evidence="1">Carboxymuconolactone decarboxylase</fullName>
    </submittedName>
</protein>
<gene>
    <name evidence="1" type="ORF">CCR82_17165</name>
</gene>
<accession>A0AAJ0UIP6</accession>
<dbReference type="EMBL" id="NHSF01000081">
    <property type="protein sequence ID" value="MBK5932215.1"/>
    <property type="molecule type" value="Genomic_DNA"/>
</dbReference>